<dbReference type="Proteomes" id="UP001161017">
    <property type="component" value="Unassembled WGS sequence"/>
</dbReference>
<dbReference type="PANTHER" id="PTHR13914">
    <property type="entry name" value="PROLINE OXIDASE"/>
    <property type="match status" value="1"/>
</dbReference>
<dbReference type="EC" id="1.5.5.2" evidence="2 5"/>
<dbReference type="GO" id="GO:0010133">
    <property type="term" value="P:L-proline catabolic process to L-glutamate"/>
    <property type="evidence" value="ECO:0007669"/>
    <property type="project" value="TreeGrafter"/>
</dbReference>
<evidence type="ECO:0000256" key="5">
    <source>
        <dbReference type="RuleBase" id="RU364054"/>
    </source>
</evidence>
<proteinExistence type="inferred from homology"/>
<keyword evidence="3 5" id="KW-0560">Oxidoreductase</keyword>
<comment type="similarity">
    <text evidence="1 5">Belongs to the proline oxidase family.</text>
</comment>
<dbReference type="EMBL" id="JAPUFD010000019">
    <property type="protein sequence ID" value="MDI1492580.1"/>
    <property type="molecule type" value="Genomic_DNA"/>
</dbReference>
<evidence type="ECO:0000256" key="4">
    <source>
        <dbReference type="ARBA" id="ARBA00023062"/>
    </source>
</evidence>
<feature type="domain" description="Proline dehydrogenase" evidence="6">
    <location>
        <begin position="2"/>
        <end position="219"/>
    </location>
</feature>
<accession>A0AA43QU11</accession>
<dbReference type="InterPro" id="IPR015659">
    <property type="entry name" value="Proline_oxidase"/>
</dbReference>
<protein>
    <recommendedName>
        <fullName evidence="2 5">Proline dehydrogenase</fullName>
        <ecNumber evidence="2 5">1.5.5.2</ecNumber>
    </recommendedName>
</protein>
<sequence>MDAILQKASDQNCRVWIDAEQQYLQHSIESWTIDMMRKWNRAGKAVVCNTIQAYLKSFKDKLAHQLNLAHQEGWTLAIKLVRGAYIENDIREHIHDNKADTDHSYDSIVETILSGRVKGVPGFSEMQLFLAGHNPTSVAKASQLVRDLQAQGRLKTMPDFGQLQGMADQLGCELLQHFEAANAATGMSSTKPVAVPGVYKCMTWATIQECKEYLVRRVVGHQGATSSVTRDNPVLVKELRRRAVDWLMGRRRAGV</sequence>
<dbReference type="PANTHER" id="PTHR13914:SF34">
    <property type="entry name" value="PROLINE DEHYDROGENASE"/>
    <property type="match status" value="1"/>
</dbReference>
<dbReference type="GO" id="GO:0005739">
    <property type="term" value="C:mitochondrion"/>
    <property type="evidence" value="ECO:0007669"/>
    <property type="project" value="TreeGrafter"/>
</dbReference>
<keyword evidence="5" id="KW-0285">Flavoprotein</keyword>
<dbReference type="Gene3D" id="3.20.20.220">
    <property type="match status" value="1"/>
</dbReference>
<comment type="catalytic activity">
    <reaction evidence="5">
        <text>L-proline + a quinone = (S)-1-pyrroline-5-carboxylate + a quinol + H(+)</text>
        <dbReference type="Rhea" id="RHEA:23784"/>
        <dbReference type="ChEBI" id="CHEBI:15378"/>
        <dbReference type="ChEBI" id="CHEBI:17388"/>
        <dbReference type="ChEBI" id="CHEBI:24646"/>
        <dbReference type="ChEBI" id="CHEBI:60039"/>
        <dbReference type="ChEBI" id="CHEBI:132124"/>
        <dbReference type="EC" id="1.5.5.2"/>
    </reaction>
</comment>
<dbReference type="AlphaFoldDB" id="A0AA43QU11"/>
<evidence type="ECO:0000313" key="7">
    <source>
        <dbReference type="EMBL" id="MDI1492580.1"/>
    </source>
</evidence>
<keyword evidence="8" id="KW-1185">Reference proteome</keyword>
<dbReference type="GO" id="GO:0071949">
    <property type="term" value="F:FAD binding"/>
    <property type="evidence" value="ECO:0007669"/>
    <property type="project" value="TreeGrafter"/>
</dbReference>
<dbReference type="SUPFAM" id="SSF51730">
    <property type="entry name" value="FAD-linked oxidoreductase"/>
    <property type="match status" value="1"/>
</dbReference>
<comment type="function">
    <text evidence="5">Converts proline to delta-1-pyrroline-5-carboxylate.</text>
</comment>
<evidence type="ECO:0000256" key="2">
    <source>
        <dbReference type="ARBA" id="ARBA00012695"/>
    </source>
</evidence>
<organism evidence="7 8">
    <name type="scientific">Ramalina farinacea</name>
    <dbReference type="NCBI Taxonomy" id="258253"/>
    <lineage>
        <taxon>Eukaryota</taxon>
        <taxon>Fungi</taxon>
        <taxon>Dikarya</taxon>
        <taxon>Ascomycota</taxon>
        <taxon>Pezizomycotina</taxon>
        <taxon>Lecanoromycetes</taxon>
        <taxon>OSLEUM clade</taxon>
        <taxon>Lecanoromycetidae</taxon>
        <taxon>Lecanorales</taxon>
        <taxon>Lecanorineae</taxon>
        <taxon>Ramalinaceae</taxon>
        <taxon>Ramalina</taxon>
    </lineage>
</organism>
<gene>
    <name evidence="7" type="primary">PUT1_2</name>
    <name evidence="7" type="ORF">OHK93_003794</name>
</gene>
<dbReference type="InterPro" id="IPR002872">
    <property type="entry name" value="Proline_DH_dom"/>
</dbReference>
<dbReference type="InterPro" id="IPR029041">
    <property type="entry name" value="FAD-linked_oxidoreductase-like"/>
</dbReference>
<name>A0AA43QU11_9LECA</name>
<keyword evidence="5" id="KW-0274">FAD</keyword>
<comment type="cofactor">
    <cofactor evidence="5">
        <name>FAD</name>
        <dbReference type="ChEBI" id="CHEBI:57692"/>
    </cofactor>
</comment>
<evidence type="ECO:0000256" key="3">
    <source>
        <dbReference type="ARBA" id="ARBA00023002"/>
    </source>
</evidence>
<evidence type="ECO:0000313" key="8">
    <source>
        <dbReference type="Proteomes" id="UP001161017"/>
    </source>
</evidence>
<reference evidence="7" key="1">
    <citation type="journal article" date="2023" name="Genome Biol. Evol.">
        <title>First Whole Genome Sequence and Flow Cytometry Genome Size Data for the Lichen-Forming Fungus Ramalina farinacea (Ascomycota).</title>
        <authorList>
            <person name="Llewellyn T."/>
            <person name="Mian S."/>
            <person name="Hill R."/>
            <person name="Leitch I.J."/>
            <person name="Gaya E."/>
        </authorList>
    </citation>
    <scope>NUCLEOTIDE SEQUENCE</scope>
    <source>
        <strain evidence="7">LIQ254RAFAR</strain>
    </source>
</reference>
<keyword evidence="4 5" id="KW-0642">Proline metabolism</keyword>
<dbReference type="GO" id="GO:0004657">
    <property type="term" value="F:proline dehydrogenase activity"/>
    <property type="evidence" value="ECO:0007669"/>
    <property type="project" value="UniProtKB-EC"/>
</dbReference>
<dbReference type="Pfam" id="PF01619">
    <property type="entry name" value="Pro_dh"/>
    <property type="match status" value="1"/>
</dbReference>
<comment type="caution">
    <text evidence="7">The sequence shown here is derived from an EMBL/GenBank/DDBJ whole genome shotgun (WGS) entry which is preliminary data.</text>
</comment>
<evidence type="ECO:0000259" key="6">
    <source>
        <dbReference type="Pfam" id="PF01619"/>
    </source>
</evidence>
<evidence type="ECO:0000256" key="1">
    <source>
        <dbReference type="ARBA" id="ARBA00005869"/>
    </source>
</evidence>